<feature type="transmembrane region" description="Helical" evidence="8">
    <location>
        <begin position="72"/>
        <end position="94"/>
    </location>
</feature>
<keyword evidence="6 8" id="KW-1133">Transmembrane helix</keyword>
<organism evidence="10 11">
    <name type="scientific">Aeromicrobium phoceense</name>
    <dbReference type="NCBI Taxonomy" id="2754045"/>
    <lineage>
        <taxon>Bacteria</taxon>
        <taxon>Bacillati</taxon>
        <taxon>Actinomycetota</taxon>
        <taxon>Actinomycetes</taxon>
        <taxon>Propionibacteriales</taxon>
        <taxon>Nocardioidaceae</taxon>
        <taxon>Aeromicrobium</taxon>
    </lineage>
</organism>
<dbReference type="InterPro" id="IPR050297">
    <property type="entry name" value="LipidA_mod_glycosyltrf_83"/>
</dbReference>
<keyword evidence="4 10" id="KW-0808">Transferase</keyword>
<dbReference type="RefSeq" id="WP_181755777.1">
    <property type="nucleotide sequence ID" value="NZ_JACEOG010000001.1"/>
</dbReference>
<feature type="transmembrane region" description="Helical" evidence="8">
    <location>
        <begin position="256"/>
        <end position="278"/>
    </location>
</feature>
<dbReference type="GO" id="GO:0016763">
    <property type="term" value="F:pentosyltransferase activity"/>
    <property type="evidence" value="ECO:0007669"/>
    <property type="project" value="TreeGrafter"/>
</dbReference>
<keyword evidence="3" id="KW-0328">Glycosyltransferase</keyword>
<feature type="transmembrane region" description="Helical" evidence="8">
    <location>
        <begin position="285"/>
        <end position="304"/>
    </location>
</feature>
<evidence type="ECO:0000259" key="9">
    <source>
        <dbReference type="Pfam" id="PF13231"/>
    </source>
</evidence>
<evidence type="ECO:0000256" key="8">
    <source>
        <dbReference type="SAM" id="Phobius"/>
    </source>
</evidence>
<feature type="transmembrane region" description="Helical" evidence="8">
    <location>
        <begin position="197"/>
        <end position="218"/>
    </location>
</feature>
<gene>
    <name evidence="10" type="ORF">H1W00_11210</name>
</gene>
<feature type="transmembrane region" description="Helical" evidence="8">
    <location>
        <begin position="173"/>
        <end position="190"/>
    </location>
</feature>
<name>A0A838XKA2_9ACTN</name>
<evidence type="ECO:0000256" key="1">
    <source>
        <dbReference type="ARBA" id="ARBA00004651"/>
    </source>
</evidence>
<evidence type="ECO:0000256" key="6">
    <source>
        <dbReference type="ARBA" id="ARBA00022989"/>
    </source>
</evidence>
<keyword evidence="7 8" id="KW-0472">Membrane</keyword>
<dbReference type="Proteomes" id="UP000550354">
    <property type="component" value="Unassembled WGS sequence"/>
</dbReference>
<dbReference type="Pfam" id="PF13231">
    <property type="entry name" value="PMT_2"/>
    <property type="match status" value="1"/>
</dbReference>
<dbReference type="PANTHER" id="PTHR33908:SF3">
    <property type="entry name" value="UNDECAPRENYL PHOSPHATE-ALPHA-4-AMINO-4-DEOXY-L-ARABINOSE ARABINOSYL TRANSFERASE"/>
    <property type="match status" value="1"/>
</dbReference>
<dbReference type="GO" id="GO:0010041">
    <property type="term" value="P:response to iron(III) ion"/>
    <property type="evidence" value="ECO:0007669"/>
    <property type="project" value="TreeGrafter"/>
</dbReference>
<evidence type="ECO:0000256" key="3">
    <source>
        <dbReference type="ARBA" id="ARBA00022676"/>
    </source>
</evidence>
<keyword evidence="2" id="KW-1003">Cell membrane</keyword>
<dbReference type="EMBL" id="JACEOG010000001">
    <property type="protein sequence ID" value="MBA4609046.1"/>
    <property type="molecule type" value="Genomic_DNA"/>
</dbReference>
<evidence type="ECO:0000256" key="4">
    <source>
        <dbReference type="ARBA" id="ARBA00022679"/>
    </source>
</evidence>
<evidence type="ECO:0000256" key="7">
    <source>
        <dbReference type="ARBA" id="ARBA00023136"/>
    </source>
</evidence>
<sequence length="489" mass="50464">MTTPRAVMLVVLAAVLVRLPFLAVLPGPDEAGLLLVGGQWDPGDSLYGDFWVDRPPLLIAWAELAARTGGVVALRLVGLVAVVLTVVACAAAAGRLAGPRAARWAAVTAAILTVSPWLGAERVNGELLAAPWIAAGIYAAVRAVEDPRPRWALATGAALAGAVLTKQNHADGAVFALVLLVLTVTAGGLRAREAVRLAAWALAGAVLLAVAAVLAAWARGTDPVQLFDALFAFRLRAADVMANDPPGAKGGRQAEMLGRAALGGQLILVLGVLLGPLADRFRSPAALAAAAAPAFGCLSVLAGGSWWNHYLVELAAPVAVGTGLIAARTRIVVPAVLGYSAVAAVIGAIVVLPAVDTVDGRVGAGRMIAASAEVGDTVVSAWGRPDLVLASGLDSPYAHLWSLPVRTDDSALEEFSRVVSGDDAPTWLVMNGSLKGWGITSGAADRIVDRRYRRLTGVCGLDVLLRRDVQRVTPTVPDDVRCEPPTVLR</sequence>
<comment type="caution">
    <text evidence="10">The sequence shown here is derived from an EMBL/GenBank/DDBJ whole genome shotgun (WGS) entry which is preliminary data.</text>
</comment>
<dbReference type="AlphaFoldDB" id="A0A838XKA2"/>
<evidence type="ECO:0000313" key="11">
    <source>
        <dbReference type="Proteomes" id="UP000550354"/>
    </source>
</evidence>
<accession>A0A838XKA2</accession>
<protein>
    <submittedName>
        <fullName evidence="10">Glycosyltransferase family 39 protein</fullName>
    </submittedName>
</protein>
<dbReference type="InterPro" id="IPR038731">
    <property type="entry name" value="RgtA/B/C-like"/>
</dbReference>
<dbReference type="PANTHER" id="PTHR33908">
    <property type="entry name" value="MANNOSYLTRANSFERASE YKCB-RELATED"/>
    <property type="match status" value="1"/>
</dbReference>
<dbReference type="GO" id="GO:0005886">
    <property type="term" value="C:plasma membrane"/>
    <property type="evidence" value="ECO:0007669"/>
    <property type="project" value="UniProtKB-SubCell"/>
</dbReference>
<comment type="subcellular location">
    <subcellularLocation>
        <location evidence="1">Cell membrane</location>
        <topology evidence="1">Multi-pass membrane protein</topology>
    </subcellularLocation>
</comment>
<feature type="transmembrane region" description="Helical" evidence="8">
    <location>
        <begin position="101"/>
        <end position="119"/>
    </location>
</feature>
<feature type="transmembrane region" description="Helical" evidence="8">
    <location>
        <begin position="336"/>
        <end position="355"/>
    </location>
</feature>
<proteinExistence type="predicted"/>
<keyword evidence="11" id="KW-1185">Reference proteome</keyword>
<evidence type="ECO:0000256" key="5">
    <source>
        <dbReference type="ARBA" id="ARBA00022692"/>
    </source>
</evidence>
<keyword evidence="5 8" id="KW-0812">Transmembrane</keyword>
<reference evidence="10 11" key="1">
    <citation type="submission" date="2020-07" db="EMBL/GenBank/DDBJ databases">
        <title>Draft genome and description of Aeromicrobium phoceense strain Marseille-Q0843 isolated from healthy skin swab.</title>
        <authorList>
            <person name="Boxberger M."/>
            <person name="La Scola B."/>
        </authorList>
    </citation>
    <scope>NUCLEOTIDE SEQUENCE [LARGE SCALE GENOMIC DNA]</scope>
    <source>
        <strain evidence="10 11">Marseille-Q0843</strain>
    </source>
</reference>
<dbReference type="GO" id="GO:0009103">
    <property type="term" value="P:lipopolysaccharide biosynthetic process"/>
    <property type="evidence" value="ECO:0007669"/>
    <property type="project" value="UniProtKB-ARBA"/>
</dbReference>
<feature type="domain" description="Glycosyltransferase RgtA/B/C/D-like" evidence="9">
    <location>
        <begin position="55"/>
        <end position="217"/>
    </location>
</feature>
<evidence type="ECO:0000256" key="2">
    <source>
        <dbReference type="ARBA" id="ARBA00022475"/>
    </source>
</evidence>
<evidence type="ECO:0000313" key="10">
    <source>
        <dbReference type="EMBL" id="MBA4609046.1"/>
    </source>
</evidence>